<keyword evidence="7" id="KW-0808">Transferase</keyword>
<evidence type="ECO:0000256" key="6">
    <source>
        <dbReference type="ARBA" id="ARBA00022676"/>
    </source>
</evidence>
<dbReference type="GO" id="GO:0008915">
    <property type="term" value="F:lipid-A-disaccharide synthase activity"/>
    <property type="evidence" value="ECO:0007669"/>
    <property type="project" value="UniProtKB-UniRule"/>
</dbReference>
<evidence type="ECO:0000256" key="2">
    <source>
        <dbReference type="ARBA" id="ARBA00012687"/>
    </source>
</evidence>
<evidence type="ECO:0000256" key="7">
    <source>
        <dbReference type="ARBA" id="ARBA00022679"/>
    </source>
</evidence>
<comment type="caution">
    <text evidence="11">The sequence shown here is derived from an EMBL/GenBank/DDBJ whole genome shotgun (WGS) entry which is preliminary data.</text>
</comment>
<sequence length="383" mass="41980">MSDKRKLKIMMVAGEISGDLQGGMLAQAIKELAPSAVLFGMGGQKMKDAGVDIRFDVLRHASIGIWENAKNYFLTVRAVFNRMKKVVEEEKPSCIVLIDYQGFNLELAKFAKNKGIRLVYYIPPQYWAWRTGQAKYVSRLIDQIIAILPEEEEAYRKAGANVTFVGSSLLERVRVPGTQEELRDTLSVKKGSKLIALLPGSRFSEIRRLLPVILGAASILKGRVPEIEFVMPVAAPYLKLEIETQVKRSGLPIKITDGDAYEVLKASDISIICSGLATLEAALLGTPMVVVYRVSFLTSLIMRMLIRIPNVSPPNILAGRAIVPELLQERANARNVADTACNIMMDPDAISEMKKNLSGAVSRLGGPGASRRAAEIVLKVAGL</sequence>
<dbReference type="PANTHER" id="PTHR30372:SF4">
    <property type="entry name" value="LIPID-A-DISACCHARIDE SYNTHASE, MITOCHONDRIAL-RELATED"/>
    <property type="match status" value="1"/>
</dbReference>
<evidence type="ECO:0000256" key="8">
    <source>
        <dbReference type="ARBA" id="ARBA00023098"/>
    </source>
</evidence>
<dbReference type="GO" id="GO:0009245">
    <property type="term" value="P:lipid A biosynthetic process"/>
    <property type="evidence" value="ECO:0007669"/>
    <property type="project" value="UniProtKB-UniRule"/>
</dbReference>
<name>A0A2M7SEH0_9BACT</name>
<dbReference type="GO" id="GO:0016020">
    <property type="term" value="C:membrane"/>
    <property type="evidence" value="ECO:0007669"/>
    <property type="project" value="GOC"/>
</dbReference>
<evidence type="ECO:0000256" key="5">
    <source>
        <dbReference type="ARBA" id="ARBA00022556"/>
    </source>
</evidence>
<protein>
    <recommendedName>
        <fullName evidence="3 10">Lipid-A-disaccharide synthase</fullName>
        <ecNumber evidence="2 10">2.4.1.182</ecNumber>
    </recommendedName>
</protein>
<dbReference type="NCBIfam" id="TIGR00215">
    <property type="entry name" value="lpxB"/>
    <property type="match status" value="1"/>
</dbReference>
<organism evidence="11 12">
    <name type="scientific">Candidatus Desantisbacteria bacterium CG_4_10_14_0_8_um_filter_48_22</name>
    <dbReference type="NCBI Taxonomy" id="1974543"/>
    <lineage>
        <taxon>Bacteria</taxon>
        <taxon>Candidatus Desantisiibacteriota</taxon>
    </lineage>
</organism>
<dbReference type="AlphaFoldDB" id="A0A2M7SEH0"/>
<reference evidence="12" key="1">
    <citation type="submission" date="2017-09" db="EMBL/GenBank/DDBJ databases">
        <title>Depth-based differentiation of microbial function through sediment-hosted aquifers and enrichment of novel symbionts in the deep terrestrial subsurface.</title>
        <authorList>
            <person name="Probst A.J."/>
            <person name="Ladd B."/>
            <person name="Jarett J.K."/>
            <person name="Geller-Mcgrath D.E."/>
            <person name="Sieber C.M.K."/>
            <person name="Emerson J.B."/>
            <person name="Anantharaman K."/>
            <person name="Thomas B.C."/>
            <person name="Malmstrom R."/>
            <person name="Stieglmeier M."/>
            <person name="Klingl A."/>
            <person name="Woyke T."/>
            <person name="Ryan C.M."/>
            <person name="Banfield J.F."/>
        </authorList>
    </citation>
    <scope>NUCLEOTIDE SEQUENCE [LARGE SCALE GENOMIC DNA]</scope>
</reference>
<dbReference type="GO" id="GO:0005543">
    <property type="term" value="F:phospholipid binding"/>
    <property type="evidence" value="ECO:0007669"/>
    <property type="project" value="TreeGrafter"/>
</dbReference>
<evidence type="ECO:0000256" key="4">
    <source>
        <dbReference type="ARBA" id="ARBA00022516"/>
    </source>
</evidence>
<keyword evidence="8" id="KW-0443">Lipid metabolism</keyword>
<proteinExistence type="predicted"/>
<evidence type="ECO:0000256" key="10">
    <source>
        <dbReference type="NCBIfam" id="TIGR00215"/>
    </source>
</evidence>
<keyword evidence="6" id="KW-0328">Glycosyltransferase</keyword>
<dbReference type="InterPro" id="IPR003835">
    <property type="entry name" value="Glyco_trans_19"/>
</dbReference>
<dbReference type="PANTHER" id="PTHR30372">
    <property type="entry name" value="LIPID-A-DISACCHARIDE SYNTHASE"/>
    <property type="match status" value="1"/>
</dbReference>
<evidence type="ECO:0000256" key="3">
    <source>
        <dbReference type="ARBA" id="ARBA00020902"/>
    </source>
</evidence>
<evidence type="ECO:0000313" key="12">
    <source>
        <dbReference type="Proteomes" id="UP000229307"/>
    </source>
</evidence>
<gene>
    <name evidence="11" type="ORF">COY52_02040</name>
</gene>
<dbReference type="EMBL" id="PFMR01000062">
    <property type="protein sequence ID" value="PIZ17937.1"/>
    <property type="molecule type" value="Genomic_DNA"/>
</dbReference>
<comment type="function">
    <text evidence="1">Condensation of UDP-2,3-diacylglucosamine and 2,3-diacylglucosamine-1-phosphate to form lipid A disaccharide, a precursor of lipid A, a phosphorylated glycolipid that anchors the lipopolysaccharide to the outer membrane of the cell.</text>
</comment>
<evidence type="ECO:0000256" key="9">
    <source>
        <dbReference type="ARBA" id="ARBA00048975"/>
    </source>
</evidence>
<dbReference type="SUPFAM" id="SSF53756">
    <property type="entry name" value="UDP-Glycosyltransferase/glycogen phosphorylase"/>
    <property type="match status" value="1"/>
</dbReference>
<comment type="catalytic activity">
    <reaction evidence="9">
        <text>a lipid X + a UDP-2-N,3-O-bis[(3R)-3-hydroxyacyl]-alpha-D-glucosamine = a lipid A disaccharide + UDP + H(+)</text>
        <dbReference type="Rhea" id="RHEA:67828"/>
        <dbReference type="ChEBI" id="CHEBI:15378"/>
        <dbReference type="ChEBI" id="CHEBI:58223"/>
        <dbReference type="ChEBI" id="CHEBI:137748"/>
        <dbReference type="ChEBI" id="CHEBI:176338"/>
        <dbReference type="ChEBI" id="CHEBI:176343"/>
        <dbReference type="EC" id="2.4.1.182"/>
    </reaction>
</comment>
<accession>A0A2M7SEH0</accession>
<keyword evidence="5" id="KW-0441">Lipid A biosynthesis</keyword>
<evidence type="ECO:0000256" key="1">
    <source>
        <dbReference type="ARBA" id="ARBA00002056"/>
    </source>
</evidence>
<dbReference type="Pfam" id="PF02684">
    <property type="entry name" value="LpxB"/>
    <property type="match status" value="1"/>
</dbReference>
<evidence type="ECO:0000313" key="11">
    <source>
        <dbReference type="EMBL" id="PIZ17937.1"/>
    </source>
</evidence>
<dbReference type="EC" id="2.4.1.182" evidence="2 10"/>
<keyword evidence="4" id="KW-0444">Lipid biosynthesis</keyword>
<dbReference type="Proteomes" id="UP000229307">
    <property type="component" value="Unassembled WGS sequence"/>
</dbReference>